<proteinExistence type="predicted"/>
<organism evidence="1 2">
    <name type="scientific">Rhipicephalus sanguineus</name>
    <name type="common">Brown dog tick</name>
    <name type="synonym">Ixodes sanguineus</name>
    <dbReference type="NCBI Taxonomy" id="34632"/>
    <lineage>
        <taxon>Eukaryota</taxon>
        <taxon>Metazoa</taxon>
        <taxon>Ecdysozoa</taxon>
        <taxon>Arthropoda</taxon>
        <taxon>Chelicerata</taxon>
        <taxon>Arachnida</taxon>
        <taxon>Acari</taxon>
        <taxon>Parasitiformes</taxon>
        <taxon>Ixodida</taxon>
        <taxon>Ixodoidea</taxon>
        <taxon>Ixodidae</taxon>
        <taxon>Rhipicephalinae</taxon>
        <taxon>Rhipicephalus</taxon>
        <taxon>Rhipicephalus</taxon>
    </lineage>
</organism>
<reference evidence="1" key="1">
    <citation type="journal article" date="2020" name="Cell">
        <title>Large-Scale Comparative Analyses of Tick Genomes Elucidate Their Genetic Diversity and Vector Capacities.</title>
        <authorList>
            <consortium name="Tick Genome and Microbiome Consortium (TIGMIC)"/>
            <person name="Jia N."/>
            <person name="Wang J."/>
            <person name="Shi W."/>
            <person name="Du L."/>
            <person name="Sun Y."/>
            <person name="Zhan W."/>
            <person name="Jiang J.F."/>
            <person name="Wang Q."/>
            <person name="Zhang B."/>
            <person name="Ji P."/>
            <person name="Bell-Sakyi L."/>
            <person name="Cui X.M."/>
            <person name="Yuan T.T."/>
            <person name="Jiang B.G."/>
            <person name="Yang W.F."/>
            <person name="Lam T.T."/>
            <person name="Chang Q.C."/>
            <person name="Ding S.J."/>
            <person name="Wang X.J."/>
            <person name="Zhu J.G."/>
            <person name="Ruan X.D."/>
            <person name="Zhao L."/>
            <person name="Wei J.T."/>
            <person name="Ye R.Z."/>
            <person name="Que T.C."/>
            <person name="Du C.H."/>
            <person name="Zhou Y.H."/>
            <person name="Cheng J.X."/>
            <person name="Dai P.F."/>
            <person name="Guo W.B."/>
            <person name="Han X.H."/>
            <person name="Huang E.J."/>
            <person name="Li L.F."/>
            <person name="Wei W."/>
            <person name="Gao Y.C."/>
            <person name="Liu J.Z."/>
            <person name="Shao H.Z."/>
            <person name="Wang X."/>
            <person name="Wang C.C."/>
            <person name="Yang T.C."/>
            <person name="Huo Q.B."/>
            <person name="Li W."/>
            <person name="Chen H.Y."/>
            <person name="Chen S.E."/>
            <person name="Zhou L.G."/>
            <person name="Ni X.B."/>
            <person name="Tian J.H."/>
            <person name="Sheng Y."/>
            <person name="Liu T."/>
            <person name="Pan Y.S."/>
            <person name="Xia L.Y."/>
            <person name="Li J."/>
            <person name="Zhao F."/>
            <person name="Cao W.C."/>
        </authorList>
    </citation>
    <scope>NUCLEOTIDE SEQUENCE</scope>
    <source>
        <strain evidence="1">Rsan-2018</strain>
    </source>
</reference>
<gene>
    <name evidence="1" type="ORF">HPB52_003016</name>
</gene>
<accession>A0A9D4SVE8</accession>
<comment type="caution">
    <text evidence="1">The sequence shown here is derived from an EMBL/GenBank/DDBJ whole genome shotgun (WGS) entry which is preliminary data.</text>
</comment>
<evidence type="ECO:0000313" key="2">
    <source>
        <dbReference type="Proteomes" id="UP000821837"/>
    </source>
</evidence>
<dbReference type="Gene3D" id="3.90.70.10">
    <property type="entry name" value="Cysteine proteinases"/>
    <property type="match status" value="1"/>
</dbReference>
<dbReference type="VEuPathDB" id="VectorBase:RSAN_032951"/>
<dbReference type="EMBL" id="JABSTV010001251">
    <property type="protein sequence ID" value="KAH7950871.1"/>
    <property type="molecule type" value="Genomic_DNA"/>
</dbReference>
<dbReference type="InterPro" id="IPR038765">
    <property type="entry name" value="Papain-like_cys_pep_sf"/>
</dbReference>
<evidence type="ECO:0000313" key="1">
    <source>
        <dbReference type="EMBL" id="KAH7950871.1"/>
    </source>
</evidence>
<sequence>MRTDSTDCMILHDCDSQQDSQEFLHYLLQGLHEDINRITARPRHLTTEIDDNLSESQKAAEAWKRYLR</sequence>
<dbReference type="SUPFAM" id="SSF54001">
    <property type="entry name" value="Cysteine proteinases"/>
    <property type="match status" value="1"/>
</dbReference>
<keyword evidence="2" id="KW-1185">Reference proteome</keyword>
<name>A0A9D4SVE8_RHISA</name>
<protein>
    <submittedName>
        <fullName evidence="1">Uncharacterized protein</fullName>
    </submittedName>
</protein>
<reference evidence="1" key="2">
    <citation type="submission" date="2021-09" db="EMBL/GenBank/DDBJ databases">
        <authorList>
            <person name="Jia N."/>
            <person name="Wang J."/>
            <person name="Shi W."/>
            <person name="Du L."/>
            <person name="Sun Y."/>
            <person name="Zhan W."/>
            <person name="Jiang J."/>
            <person name="Wang Q."/>
            <person name="Zhang B."/>
            <person name="Ji P."/>
            <person name="Sakyi L.B."/>
            <person name="Cui X."/>
            <person name="Yuan T."/>
            <person name="Jiang B."/>
            <person name="Yang W."/>
            <person name="Lam T.T.-Y."/>
            <person name="Chang Q."/>
            <person name="Ding S."/>
            <person name="Wang X."/>
            <person name="Zhu J."/>
            <person name="Ruan X."/>
            <person name="Zhao L."/>
            <person name="Wei J."/>
            <person name="Que T."/>
            <person name="Du C."/>
            <person name="Cheng J."/>
            <person name="Dai P."/>
            <person name="Han X."/>
            <person name="Huang E."/>
            <person name="Gao Y."/>
            <person name="Liu J."/>
            <person name="Shao H."/>
            <person name="Ye R."/>
            <person name="Li L."/>
            <person name="Wei W."/>
            <person name="Wang X."/>
            <person name="Wang C."/>
            <person name="Huo Q."/>
            <person name="Li W."/>
            <person name="Guo W."/>
            <person name="Chen H."/>
            <person name="Chen S."/>
            <person name="Zhou L."/>
            <person name="Zhou L."/>
            <person name="Ni X."/>
            <person name="Tian J."/>
            <person name="Zhou Y."/>
            <person name="Sheng Y."/>
            <person name="Liu T."/>
            <person name="Pan Y."/>
            <person name="Xia L."/>
            <person name="Li J."/>
            <person name="Zhao F."/>
            <person name="Cao W."/>
        </authorList>
    </citation>
    <scope>NUCLEOTIDE SEQUENCE</scope>
    <source>
        <strain evidence="1">Rsan-2018</strain>
        <tissue evidence="1">Larvae</tissue>
    </source>
</reference>
<dbReference type="Proteomes" id="UP000821837">
    <property type="component" value="Chromosome 5"/>
</dbReference>
<dbReference type="AlphaFoldDB" id="A0A9D4SVE8"/>